<feature type="repeat" description="PPR" evidence="2">
    <location>
        <begin position="440"/>
        <end position="470"/>
    </location>
</feature>
<dbReference type="PANTHER" id="PTHR24015:SF548">
    <property type="entry name" value="OS08G0340900 PROTEIN"/>
    <property type="match status" value="1"/>
</dbReference>
<feature type="repeat" description="PPR" evidence="2">
    <location>
        <begin position="238"/>
        <end position="268"/>
    </location>
</feature>
<sequence>MFLSSRGLSNSMWQRMQRFDVVIFFKNSDRCHRAIASWDGVVQATTTGHIEKFWLDFLSDPSALWNHHLSEKVNQKYLDFKHKEKTHEEFWRWKPPWVEAAEMATYKSLLQKCTYNKNLAEGRNVHLHIIESGVKPSTSLSNAILHMYCKCGSLVEAQKVFDAIPEKDIITWTLMLVAYASHGLNGEGFKLYKQVCDEGIRCDRIMYTSIVSICASLGDLEKAKAVHNDIIKSGIGTDAILENNLVHMYARCGSMELAHDVFHKMVERNVVSWNAMIAGSAQNGNAEETCHLFQQMQQESIQPDHITFMSLLNACTSPATYKQGCWVHANILNTGWDADVRVGTALVSMFAKCGRIHDARQVFDKMKVRDVISWTAMINGYADHGPYGKAMELFREMEQFGVAPNTVTFIGLLKACANQASLQEARWVHASIVAAALESDLRVRNGLIDMYAKCGSLEDAFSIFSTMSEKDVVTWSAMIAGCGQHGHGRAALEHFDQMVSEGVHPNSVTFVGVLSACSHAGLVVEGLRCFHLMVKDYGISPALDHFGCVVDLLGRAGHLHEAEDFLNKMPQTPGASTWGPLLSACRIHGNVQLAERSGTNLNIVTFNRENSLVHNVFKT</sequence>
<dbReference type="PROSITE" id="PS51375">
    <property type="entry name" value="PPR"/>
    <property type="match status" value="8"/>
</dbReference>
<keyword evidence="4" id="KW-1185">Reference proteome</keyword>
<dbReference type="EMBL" id="OZ019907">
    <property type="protein sequence ID" value="CAK9207181.1"/>
    <property type="molecule type" value="Genomic_DNA"/>
</dbReference>
<dbReference type="Pfam" id="PF01535">
    <property type="entry name" value="PPR"/>
    <property type="match status" value="4"/>
</dbReference>
<feature type="repeat" description="PPR" evidence="2">
    <location>
        <begin position="203"/>
        <end position="237"/>
    </location>
</feature>
<dbReference type="InterPro" id="IPR011990">
    <property type="entry name" value="TPR-like_helical_dom_sf"/>
</dbReference>
<keyword evidence="1" id="KW-0677">Repeat</keyword>
<feature type="repeat" description="PPR" evidence="2">
    <location>
        <begin position="370"/>
        <end position="404"/>
    </location>
</feature>
<name>A0ABP0TX31_9BRYO</name>
<feature type="repeat" description="PPR" evidence="2">
    <location>
        <begin position="471"/>
        <end position="505"/>
    </location>
</feature>
<dbReference type="Pfam" id="PF13041">
    <property type="entry name" value="PPR_2"/>
    <property type="match status" value="3"/>
</dbReference>
<evidence type="ECO:0000313" key="4">
    <source>
        <dbReference type="Proteomes" id="UP001497512"/>
    </source>
</evidence>
<organism evidence="3 4">
    <name type="scientific">Sphagnum troendelagicum</name>
    <dbReference type="NCBI Taxonomy" id="128251"/>
    <lineage>
        <taxon>Eukaryota</taxon>
        <taxon>Viridiplantae</taxon>
        <taxon>Streptophyta</taxon>
        <taxon>Embryophyta</taxon>
        <taxon>Bryophyta</taxon>
        <taxon>Sphagnophytina</taxon>
        <taxon>Sphagnopsida</taxon>
        <taxon>Sphagnales</taxon>
        <taxon>Sphagnaceae</taxon>
        <taxon>Sphagnum</taxon>
    </lineage>
</organism>
<feature type="repeat" description="PPR" evidence="2">
    <location>
        <begin position="168"/>
        <end position="202"/>
    </location>
</feature>
<reference evidence="3" key="1">
    <citation type="submission" date="2024-02" db="EMBL/GenBank/DDBJ databases">
        <authorList>
            <consortium name="ELIXIR-Norway"/>
            <consortium name="Elixir Norway"/>
        </authorList>
    </citation>
    <scope>NUCLEOTIDE SEQUENCE</scope>
</reference>
<accession>A0ABP0TX31</accession>
<dbReference type="Gene3D" id="1.25.40.10">
    <property type="entry name" value="Tetratricopeptide repeat domain"/>
    <property type="match status" value="4"/>
</dbReference>
<evidence type="ECO:0000313" key="3">
    <source>
        <dbReference type="EMBL" id="CAK9207181.1"/>
    </source>
</evidence>
<evidence type="ECO:0000256" key="2">
    <source>
        <dbReference type="PROSITE-ProRule" id="PRU00708"/>
    </source>
</evidence>
<protein>
    <recommendedName>
        <fullName evidence="5">Pentatricopeptide repeat-containing protein</fullName>
    </recommendedName>
</protein>
<dbReference type="PANTHER" id="PTHR24015">
    <property type="entry name" value="OS07G0578800 PROTEIN-RELATED"/>
    <property type="match status" value="1"/>
</dbReference>
<evidence type="ECO:0000256" key="1">
    <source>
        <dbReference type="ARBA" id="ARBA00022737"/>
    </source>
</evidence>
<feature type="repeat" description="PPR" evidence="2">
    <location>
        <begin position="339"/>
        <end position="369"/>
    </location>
</feature>
<evidence type="ECO:0008006" key="5">
    <source>
        <dbReference type="Google" id="ProtNLM"/>
    </source>
</evidence>
<dbReference type="InterPro" id="IPR046960">
    <property type="entry name" value="PPR_At4g14850-like_plant"/>
</dbReference>
<dbReference type="Proteomes" id="UP001497512">
    <property type="component" value="Chromosome 15"/>
</dbReference>
<feature type="repeat" description="PPR" evidence="2">
    <location>
        <begin position="269"/>
        <end position="303"/>
    </location>
</feature>
<dbReference type="NCBIfam" id="TIGR00756">
    <property type="entry name" value="PPR"/>
    <property type="match status" value="8"/>
</dbReference>
<proteinExistence type="predicted"/>
<dbReference type="SUPFAM" id="SSF48452">
    <property type="entry name" value="TPR-like"/>
    <property type="match status" value="1"/>
</dbReference>
<dbReference type="InterPro" id="IPR002885">
    <property type="entry name" value="PPR_rpt"/>
</dbReference>
<gene>
    <name evidence="3" type="ORF">CSSPTR1EN2_LOCUS8720</name>
</gene>